<feature type="chain" id="PRO_5042108912" evidence="1">
    <location>
        <begin position="17"/>
        <end position="192"/>
    </location>
</feature>
<dbReference type="EMBL" id="ONZQ02000013">
    <property type="protein sequence ID" value="SPO05469.1"/>
    <property type="molecule type" value="Genomic_DNA"/>
</dbReference>
<proteinExistence type="predicted"/>
<dbReference type="AlphaFoldDB" id="A0AAE8N4N5"/>
<protein>
    <submittedName>
        <fullName evidence="2">Uncharacterized protein</fullName>
    </submittedName>
</protein>
<name>A0AAE8N4N5_9PEZI</name>
<keyword evidence="1" id="KW-0732">Signal</keyword>
<accession>A0AAE8N4N5</accession>
<comment type="caution">
    <text evidence="2">The sequence shown here is derived from an EMBL/GenBank/DDBJ whole genome shotgun (WGS) entry which is preliminary data.</text>
</comment>
<reference evidence="2" key="1">
    <citation type="submission" date="2018-03" db="EMBL/GenBank/DDBJ databases">
        <authorList>
            <person name="Guldener U."/>
        </authorList>
    </citation>
    <scope>NUCLEOTIDE SEQUENCE</scope>
</reference>
<evidence type="ECO:0000256" key="1">
    <source>
        <dbReference type="SAM" id="SignalP"/>
    </source>
</evidence>
<organism evidence="2 3">
    <name type="scientific">Cephalotrichum gorgonifer</name>
    <dbReference type="NCBI Taxonomy" id="2041049"/>
    <lineage>
        <taxon>Eukaryota</taxon>
        <taxon>Fungi</taxon>
        <taxon>Dikarya</taxon>
        <taxon>Ascomycota</taxon>
        <taxon>Pezizomycotina</taxon>
        <taxon>Sordariomycetes</taxon>
        <taxon>Hypocreomycetidae</taxon>
        <taxon>Microascales</taxon>
        <taxon>Microascaceae</taxon>
        <taxon>Cephalotrichum</taxon>
    </lineage>
</organism>
<evidence type="ECO:0000313" key="2">
    <source>
        <dbReference type="EMBL" id="SPO05469.1"/>
    </source>
</evidence>
<dbReference type="Proteomes" id="UP001187682">
    <property type="component" value="Unassembled WGS sequence"/>
</dbReference>
<sequence length="192" mass="21704">MMLPLILLACISTAFALNSTYQLRVYAGNKDVHGAVLAWDNTDGAFVPAALDIRDFQPIFVRHGPETSATGISLVAVQSPDDDDQEAPWYVALQGASRRAQYRMVASQYDRTFDIGTTFLFDDWRFVEYGERLVLRYGDNQADASHWVVAKKSGGWILWWMEPTENNLGDELKGYVMVDVEVERLGDEEEED</sequence>
<keyword evidence="3" id="KW-1185">Reference proteome</keyword>
<feature type="signal peptide" evidence="1">
    <location>
        <begin position="1"/>
        <end position="16"/>
    </location>
</feature>
<gene>
    <name evidence="2" type="ORF">DNG_08156</name>
</gene>
<evidence type="ECO:0000313" key="3">
    <source>
        <dbReference type="Proteomes" id="UP001187682"/>
    </source>
</evidence>